<comment type="caution">
    <text evidence="1">The sequence shown here is derived from an EMBL/GenBank/DDBJ whole genome shotgun (WGS) entry which is preliminary data.</text>
</comment>
<proteinExistence type="predicted"/>
<reference evidence="1 2" key="1">
    <citation type="submission" date="2019-08" db="EMBL/GenBank/DDBJ databases">
        <title>Genome sequencing of Paenibacillus faecis DSM 23593(T).</title>
        <authorList>
            <person name="Kook J.-K."/>
            <person name="Park S.-N."/>
            <person name="Lim Y.K."/>
        </authorList>
    </citation>
    <scope>NUCLEOTIDE SEQUENCE [LARGE SCALE GENOMIC DNA]</scope>
    <source>
        <strain evidence="1 2">DSM 23593</strain>
    </source>
</reference>
<gene>
    <name evidence="1" type="ORF">FRY98_26365</name>
</gene>
<sequence length="568" mass="63706">MKKILYVPLDDRPVNLDDVIRQGQSAGLQLITPRRSDIRNRLDSVADTCDDQLLGTSSPRFGRTANIREFILEHAASVDGFIISIDMLVYGGLIGSRRLRTRGGGMYPEYDADATHLLDVIRKVKRQYPRKPVYVLDTIMRLATNTFVENLNFDAYTEARNHMGQPRQPFTEFNEIINGYDLSIDGTPYGDTIYFNKNHYYHARQHKFKTNLYVLDQLVKPGYIDFLAVGVDDAKTEGVQINEIRFVENYINQALGGSGAQNPDRAIILPDADGLGHSLLARMANQLHREGAKTKVSIQYYGPHGSTIINPYEYMNLHENLLRHIDIIGGQFVSEDPDMEVIAVTAADRASEAANRVASNGSDHQATVVVDFVGGGASDSAVTEALLASSCTGRILGYSAWNTAGNKIGISLGMGQARYAFLVTEKHPAALGKAVNAHGSLLFKRFLKDYYYKTMAIAEVRNYSRSHMKYTNLPQSVADQNMLIFNTPSDFQHLTELLQDQMQTYMDLLRAKPAFLRGDTSKAYNVRQIQGSNWSLAEYRRAELDRDNPQYIWGRAFEITLNPTVVLH</sequence>
<dbReference type="OrthoDB" id="9789552at2"/>
<dbReference type="Pfam" id="PF13552">
    <property type="entry name" value="DUF4127"/>
    <property type="match status" value="1"/>
</dbReference>
<keyword evidence="2" id="KW-1185">Reference proteome</keyword>
<protein>
    <submittedName>
        <fullName evidence="1">DUF4127 family protein</fullName>
    </submittedName>
</protein>
<evidence type="ECO:0000313" key="1">
    <source>
        <dbReference type="EMBL" id="TYA10118.1"/>
    </source>
</evidence>
<evidence type="ECO:0000313" key="2">
    <source>
        <dbReference type="Proteomes" id="UP000325218"/>
    </source>
</evidence>
<dbReference type="Proteomes" id="UP000325218">
    <property type="component" value="Unassembled WGS sequence"/>
</dbReference>
<accession>A0A5D0CJN9</accession>
<dbReference type="RefSeq" id="WP_148457688.1">
    <property type="nucleotide sequence ID" value="NZ_VSDO01000006.1"/>
</dbReference>
<organism evidence="1 2">
    <name type="scientific">Paenibacillus faecis</name>
    <dbReference type="NCBI Taxonomy" id="862114"/>
    <lineage>
        <taxon>Bacteria</taxon>
        <taxon>Bacillati</taxon>
        <taxon>Bacillota</taxon>
        <taxon>Bacilli</taxon>
        <taxon>Bacillales</taxon>
        <taxon>Paenibacillaceae</taxon>
        <taxon>Paenibacillus</taxon>
    </lineage>
</organism>
<dbReference type="AlphaFoldDB" id="A0A5D0CJN9"/>
<dbReference type="InterPro" id="IPR025394">
    <property type="entry name" value="DUF4127"/>
</dbReference>
<dbReference type="EMBL" id="VSDO01000006">
    <property type="protein sequence ID" value="TYA10118.1"/>
    <property type="molecule type" value="Genomic_DNA"/>
</dbReference>
<name>A0A5D0CJN9_9BACL</name>